<dbReference type="GO" id="GO:0003910">
    <property type="term" value="F:DNA ligase (ATP) activity"/>
    <property type="evidence" value="ECO:0007669"/>
    <property type="project" value="UniProtKB-EC"/>
</dbReference>
<dbReference type="Gene3D" id="3.90.920.10">
    <property type="entry name" value="DNA primase, PRIM domain"/>
    <property type="match status" value="1"/>
</dbReference>
<dbReference type="InterPro" id="IPR052171">
    <property type="entry name" value="NHEJ_LigD"/>
</dbReference>
<feature type="region of interest" description="Disordered" evidence="1">
    <location>
        <begin position="302"/>
        <end position="350"/>
    </location>
</feature>
<dbReference type="AlphaFoldDB" id="A0A8J8BCJ0"/>
<evidence type="ECO:0000313" key="3">
    <source>
        <dbReference type="EMBL" id="MBS2963171.1"/>
    </source>
</evidence>
<proteinExistence type="predicted"/>
<gene>
    <name evidence="3" type="primary">ligD</name>
    <name evidence="3" type="ORF">KGA66_08950</name>
</gene>
<dbReference type="InterPro" id="IPR014145">
    <property type="entry name" value="LigD_pol_dom"/>
</dbReference>
<organism evidence="3 4">
    <name type="scientific">Actinocrinis puniceicyclus</name>
    <dbReference type="NCBI Taxonomy" id="977794"/>
    <lineage>
        <taxon>Bacteria</taxon>
        <taxon>Bacillati</taxon>
        <taxon>Actinomycetota</taxon>
        <taxon>Actinomycetes</taxon>
        <taxon>Catenulisporales</taxon>
        <taxon>Actinospicaceae</taxon>
        <taxon>Actinocrinis</taxon>
    </lineage>
</organism>
<dbReference type="Proteomes" id="UP000677913">
    <property type="component" value="Unassembled WGS sequence"/>
</dbReference>
<evidence type="ECO:0000256" key="1">
    <source>
        <dbReference type="SAM" id="MobiDB-lite"/>
    </source>
</evidence>
<sequence>MSSSEAYVEVAGRSVRISSPLKVYFPAAGVTKLDLATYYASVAEGVLRSLAGRPVALNRFPDGLEGQSFYMKHAPRGLPDWVRTARVTFPSGRTGDEVCVTEAATVVWAVQFAALELHPWPVRRDDVDHPDELRIDLDPQPGTGFREAVEAAREARALFDELGMTPFVKTTGSRGLHLLVRIEPSRTFVEARRAVIAFARELERRRPDLVTTSWWKEGRGERVFVDFNQMARDRMLVAAYSTRARPDATVSMPVRWSELADVEPGDFTTRTVPALLAERGDAHQSIDEVAFTLDALLEASARDERDRGLGDLPYPPEFPKMPGEPSRVQPSKARKTAARRAPEPHDETDR</sequence>
<evidence type="ECO:0000313" key="4">
    <source>
        <dbReference type="Proteomes" id="UP000677913"/>
    </source>
</evidence>
<dbReference type="EC" id="6.5.1.1" evidence="3"/>
<feature type="domain" description="DNA ligase D polymerase" evidence="2">
    <location>
        <begin position="31"/>
        <end position="282"/>
    </location>
</feature>
<comment type="caution">
    <text evidence="3">The sequence shown here is derived from an EMBL/GenBank/DDBJ whole genome shotgun (WGS) entry which is preliminary data.</text>
</comment>
<name>A0A8J8BCJ0_9ACTN</name>
<keyword evidence="3" id="KW-0436">Ligase</keyword>
<evidence type="ECO:0000259" key="2">
    <source>
        <dbReference type="Pfam" id="PF21686"/>
    </source>
</evidence>
<dbReference type="EMBL" id="JAGSXH010000021">
    <property type="protein sequence ID" value="MBS2963171.1"/>
    <property type="molecule type" value="Genomic_DNA"/>
</dbReference>
<dbReference type="Pfam" id="PF21686">
    <property type="entry name" value="LigD_Prim-Pol"/>
    <property type="match status" value="1"/>
</dbReference>
<dbReference type="PANTHER" id="PTHR42705:SF3">
    <property type="entry name" value="ATP-DEPENDENT DNA LIGASE"/>
    <property type="match status" value="1"/>
</dbReference>
<feature type="compositionally biased region" description="Basic and acidic residues" evidence="1">
    <location>
        <begin position="340"/>
        <end position="350"/>
    </location>
</feature>
<dbReference type="PANTHER" id="PTHR42705">
    <property type="entry name" value="BIFUNCTIONAL NON-HOMOLOGOUS END JOINING PROTEIN LIGD"/>
    <property type="match status" value="1"/>
</dbReference>
<protein>
    <submittedName>
        <fullName evidence="3">Non-homologous end-joining DNA ligase</fullName>
        <ecNumber evidence="3">6.5.1.1</ecNumber>
    </submittedName>
</protein>
<dbReference type="NCBIfam" id="TIGR02778">
    <property type="entry name" value="ligD_pol"/>
    <property type="match status" value="1"/>
</dbReference>
<dbReference type="RefSeq" id="WP_211466606.1">
    <property type="nucleotide sequence ID" value="NZ_JAGSXH010000021.1"/>
</dbReference>
<accession>A0A8J8BCJ0</accession>
<reference evidence="3" key="1">
    <citation type="submission" date="2021-04" db="EMBL/GenBank/DDBJ databases">
        <title>Genome based classification of Actinospica acidithermotolerans sp. nov., an actinobacterium isolated from an Indonesian hot spring.</title>
        <authorList>
            <person name="Kusuma A.B."/>
            <person name="Putra K.E."/>
            <person name="Nafisah S."/>
            <person name="Loh J."/>
            <person name="Nouioui I."/>
            <person name="Goodfellow M."/>
        </authorList>
    </citation>
    <scope>NUCLEOTIDE SEQUENCE</scope>
    <source>
        <strain evidence="3">DSM 45618</strain>
    </source>
</reference>
<keyword evidence="4" id="KW-1185">Reference proteome</keyword>